<comment type="caution">
    <text evidence="1">The sequence shown here is derived from an EMBL/GenBank/DDBJ whole genome shotgun (WGS) entry which is preliminary data.</text>
</comment>
<dbReference type="Proteomes" id="UP000828941">
    <property type="component" value="Chromosome 13"/>
</dbReference>
<sequence length="128" mass="14704">MDWIGRCDCELRLNLRVSAVRENRVSVAREQGGRRHSIPIALALRLHLQSVQWVLGQLRMLGILSESQDHMGFLSKPKLLLRLCVDLRGGILGPLSRLLLPLHYCGLIDLVFRLLRYCCHLLPFGYLY</sequence>
<reference evidence="1 2" key="1">
    <citation type="journal article" date="2022" name="DNA Res.">
        <title>Chromosomal-level genome assembly of the orchid tree Bauhinia variegata (Leguminosae; Cercidoideae) supports the allotetraploid origin hypothesis of Bauhinia.</title>
        <authorList>
            <person name="Zhong Y."/>
            <person name="Chen Y."/>
            <person name="Zheng D."/>
            <person name="Pang J."/>
            <person name="Liu Y."/>
            <person name="Luo S."/>
            <person name="Meng S."/>
            <person name="Qian L."/>
            <person name="Wei D."/>
            <person name="Dai S."/>
            <person name="Zhou R."/>
        </authorList>
    </citation>
    <scope>NUCLEOTIDE SEQUENCE [LARGE SCALE GENOMIC DNA]</scope>
    <source>
        <strain evidence="1">BV-YZ2020</strain>
    </source>
</reference>
<organism evidence="1 2">
    <name type="scientific">Bauhinia variegata</name>
    <name type="common">Purple orchid tree</name>
    <name type="synonym">Phanera variegata</name>
    <dbReference type="NCBI Taxonomy" id="167791"/>
    <lineage>
        <taxon>Eukaryota</taxon>
        <taxon>Viridiplantae</taxon>
        <taxon>Streptophyta</taxon>
        <taxon>Embryophyta</taxon>
        <taxon>Tracheophyta</taxon>
        <taxon>Spermatophyta</taxon>
        <taxon>Magnoliopsida</taxon>
        <taxon>eudicotyledons</taxon>
        <taxon>Gunneridae</taxon>
        <taxon>Pentapetalae</taxon>
        <taxon>rosids</taxon>
        <taxon>fabids</taxon>
        <taxon>Fabales</taxon>
        <taxon>Fabaceae</taxon>
        <taxon>Cercidoideae</taxon>
        <taxon>Cercideae</taxon>
        <taxon>Bauhiniinae</taxon>
        <taxon>Bauhinia</taxon>
    </lineage>
</organism>
<keyword evidence="2" id="KW-1185">Reference proteome</keyword>
<gene>
    <name evidence="1" type="ORF">L6164_031783</name>
</gene>
<dbReference type="EMBL" id="CM039438">
    <property type="protein sequence ID" value="KAI4298195.1"/>
    <property type="molecule type" value="Genomic_DNA"/>
</dbReference>
<accession>A0ACB9KLM0</accession>
<protein>
    <submittedName>
        <fullName evidence="1">Uncharacterized protein</fullName>
    </submittedName>
</protein>
<proteinExistence type="predicted"/>
<evidence type="ECO:0000313" key="1">
    <source>
        <dbReference type="EMBL" id="KAI4298195.1"/>
    </source>
</evidence>
<evidence type="ECO:0000313" key="2">
    <source>
        <dbReference type="Proteomes" id="UP000828941"/>
    </source>
</evidence>
<name>A0ACB9KLM0_BAUVA</name>